<sequence>MTAHPRAATESRVTCPHCDTPLIVAKTHEDGATAKCGNCRLLVTVRRDPDRLEPAKQEAK</sequence>
<dbReference type="Gene3D" id="2.20.28.160">
    <property type="match status" value="1"/>
</dbReference>
<dbReference type="AlphaFoldDB" id="A0A318S3U7"/>
<name>A0A318S3U7_9DEIO</name>
<comment type="caution">
    <text evidence="1">The sequence shown here is derived from an EMBL/GenBank/DDBJ whole genome shotgun (WGS) entry which is preliminary data.</text>
</comment>
<protein>
    <submittedName>
        <fullName evidence="1">Uncharacterized protein</fullName>
    </submittedName>
</protein>
<organism evidence="1 2">
    <name type="scientific">Deinococcus yavapaiensis KR-236</name>
    <dbReference type="NCBI Taxonomy" id="694435"/>
    <lineage>
        <taxon>Bacteria</taxon>
        <taxon>Thermotogati</taxon>
        <taxon>Deinococcota</taxon>
        <taxon>Deinococci</taxon>
        <taxon>Deinococcales</taxon>
        <taxon>Deinococcaceae</taxon>
        <taxon>Deinococcus</taxon>
    </lineage>
</organism>
<reference evidence="1 2" key="1">
    <citation type="submission" date="2018-06" db="EMBL/GenBank/DDBJ databases">
        <title>Genomic Encyclopedia of Type Strains, Phase IV (KMG-IV): sequencing the most valuable type-strain genomes for metagenomic binning, comparative biology and taxonomic classification.</title>
        <authorList>
            <person name="Goeker M."/>
        </authorList>
    </citation>
    <scope>NUCLEOTIDE SEQUENCE [LARGE SCALE GENOMIC DNA]</scope>
    <source>
        <strain evidence="1 2">DSM 18048</strain>
    </source>
</reference>
<keyword evidence="2" id="KW-1185">Reference proteome</keyword>
<gene>
    <name evidence="1" type="ORF">DES52_116106</name>
</gene>
<dbReference type="RefSeq" id="WP_146237365.1">
    <property type="nucleotide sequence ID" value="NZ_QJSX01000016.1"/>
</dbReference>
<dbReference type="Proteomes" id="UP000248326">
    <property type="component" value="Unassembled WGS sequence"/>
</dbReference>
<accession>A0A318S3U7</accession>
<evidence type="ECO:0000313" key="1">
    <source>
        <dbReference type="EMBL" id="PYE51039.1"/>
    </source>
</evidence>
<dbReference type="EMBL" id="QJSX01000016">
    <property type="protein sequence ID" value="PYE51039.1"/>
    <property type="molecule type" value="Genomic_DNA"/>
</dbReference>
<evidence type="ECO:0000313" key="2">
    <source>
        <dbReference type="Proteomes" id="UP000248326"/>
    </source>
</evidence>
<proteinExistence type="predicted"/>